<organism evidence="1 2">
    <name type="scientific">Streptococcus gallolyticus</name>
    <dbReference type="NCBI Taxonomy" id="315405"/>
    <lineage>
        <taxon>Bacteria</taxon>
        <taxon>Bacillati</taxon>
        <taxon>Bacillota</taxon>
        <taxon>Bacilli</taxon>
        <taxon>Lactobacillales</taxon>
        <taxon>Streptococcaceae</taxon>
        <taxon>Streptococcus</taxon>
    </lineage>
</organism>
<dbReference type="Proteomes" id="UP000182712">
    <property type="component" value="Unassembled WGS sequence"/>
</dbReference>
<name>A0A1H9LKP3_9STRE</name>
<dbReference type="EMBL" id="FOGM01000001">
    <property type="protein sequence ID" value="SER11938.1"/>
    <property type="molecule type" value="Genomic_DNA"/>
</dbReference>
<protein>
    <submittedName>
        <fullName evidence="1">Oligopeptide transport system permease protein</fullName>
    </submittedName>
</protein>
<reference evidence="1 2" key="1">
    <citation type="submission" date="2016-10" db="EMBL/GenBank/DDBJ databases">
        <authorList>
            <person name="de Groot N.N."/>
        </authorList>
    </citation>
    <scope>NUCLEOTIDE SEQUENCE [LARGE SCALE GENOMIC DNA]</scope>
    <source>
        <strain evidence="1 2">VTM2R47</strain>
    </source>
</reference>
<proteinExistence type="predicted"/>
<sequence>MTSIDKEQFEFVTLDSAASETIDAPTYSYWKSVFKQFFSRKSTTTQAVIASGKVRECLKN</sequence>
<accession>A0A1H9LKP3</accession>
<dbReference type="AlphaFoldDB" id="A0A1H9LKP3"/>
<gene>
    <name evidence="1" type="ORF">SAMN04487840_101117</name>
</gene>
<evidence type="ECO:0000313" key="1">
    <source>
        <dbReference type="EMBL" id="SER11938.1"/>
    </source>
</evidence>
<evidence type="ECO:0000313" key="2">
    <source>
        <dbReference type="Proteomes" id="UP000182712"/>
    </source>
</evidence>